<feature type="chain" id="PRO_5007896260" evidence="1">
    <location>
        <begin position="20"/>
        <end position="568"/>
    </location>
</feature>
<comment type="caution">
    <text evidence="2">The sequence shown here is derived from an EMBL/GenBank/DDBJ whole genome shotgun (WGS) entry which is preliminary data.</text>
</comment>
<dbReference type="Proteomes" id="UP000076881">
    <property type="component" value="Unassembled WGS sequence"/>
</dbReference>
<dbReference type="OrthoDB" id="2527403at2759"/>
<dbReference type="EMBL" id="AZHF01000007">
    <property type="protein sequence ID" value="OAA72776.1"/>
    <property type="molecule type" value="Genomic_DNA"/>
</dbReference>
<dbReference type="InterPro" id="IPR018803">
    <property type="entry name" value="Ish1/Msc1-like"/>
</dbReference>
<evidence type="ECO:0000313" key="2">
    <source>
        <dbReference type="EMBL" id="OAA72776.1"/>
    </source>
</evidence>
<sequence length="568" mass="62522">MRNLSLFLTAGVLAVQVAGSSWLPGQRAVYNKWHETELERWLSDHGIPHPKPADRKDIEDLVEKNWNDYVVEPYRKWSPSELSAFLVARGKDAKAGADETVDSLIESVKANWYASGEATGKAATETKDWILDTWSDSQLKALCDKQGIPGKHVSDIIVSAVLTATVPATSNRDALLAKARRGFEVGSKAAGETLSYPGDWLYESWSDSDFKKWLDTNGIPAPQRSNRNALVAAVRRNSHLAYLKAQEQESKARAQAKSAYAKVTDQVIDAWSESDLKKFADENGISVPQGTRLNEFRAAVRQHRAEIMGTDVHGKASKAFGAATTRASNEYAKASEDATLIAQKAFEDASNTWSESRLKSYLDARGIPVPQNSNLDSLRALARKHSHKAASGWTAWTFDDFDKATLQKYLQKHGDKAAKAAAKKTDATRDELVKTAQSAYAKAEKKGGEEYEAAKKYGTELSNEAKDKIFEAWSESDIKAYLDSYGVPVPQGSKLDELKALARKQWTYFKYGTTTPQGTLLAQVEDVLANGLSWLQKQIRVGSEAAKEKAGEADAAARKKAAKVQEEL</sequence>
<keyword evidence="1" id="KW-0732">Signal</keyword>
<dbReference type="AlphaFoldDB" id="A0A168DM27"/>
<name>A0A168DM27_CORDF</name>
<dbReference type="STRING" id="1081108.A0A168DM27"/>
<evidence type="ECO:0000256" key="1">
    <source>
        <dbReference type="SAM" id="SignalP"/>
    </source>
</evidence>
<proteinExistence type="predicted"/>
<accession>A0A168DM27</accession>
<gene>
    <name evidence="2" type="ORF">LEL_08560</name>
</gene>
<keyword evidence="3" id="KW-1185">Reference proteome</keyword>
<dbReference type="Pfam" id="PF10281">
    <property type="entry name" value="Ish1"/>
    <property type="match status" value="7"/>
</dbReference>
<evidence type="ECO:0000313" key="3">
    <source>
        <dbReference type="Proteomes" id="UP000076881"/>
    </source>
</evidence>
<protein>
    <submittedName>
        <fullName evidence="2">Stress-responsive protein Ish1</fullName>
    </submittedName>
</protein>
<organism evidence="2 3">
    <name type="scientific">Akanthomyces lecanii RCEF 1005</name>
    <dbReference type="NCBI Taxonomy" id="1081108"/>
    <lineage>
        <taxon>Eukaryota</taxon>
        <taxon>Fungi</taxon>
        <taxon>Dikarya</taxon>
        <taxon>Ascomycota</taxon>
        <taxon>Pezizomycotina</taxon>
        <taxon>Sordariomycetes</taxon>
        <taxon>Hypocreomycetidae</taxon>
        <taxon>Hypocreales</taxon>
        <taxon>Cordycipitaceae</taxon>
        <taxon>Akanthomyces</taxon>
        <taxon>Cordyceps confragosa</taxon>
    </lineage>
</organism>
<feature type="signal peptide" evidence="1">
    <location>
        <begin position="1"/>
        <end position="19"/>
    </location>
</feature>
<reference evidence="2 3" key="1">
    <citation type="journal article" date="2016" name="Genome Biol. Evol.">
        <title>Divergent and convergent evolution of fungal pathogenicity.</title>
        <authorList>
            <person name="Shang Y."/>
            <person name="Xiao G."/>
            <person name="Zheng P."/>
            <person name="Cen K."/>
            <person name="Zhan S."/>
            <person name="Wang C."/>
        </authorList>
    </citation>
    <scope>NUCLEOTIDE SEQUENCE [LARGE SCALE GENOMIC DNA]</scope>
    <source>
        <strain evidence="2 3">RCEF 1005</strain>
    </source>
</reference>